<comment type="subcellular location">
    <subcellularLocation>
        <location evidence="1">Cell membrane</location>
    </subcellularLocation>
</comment>
<keyword evidence="10" id="KW-1133">Transmembrane helix</keyword>
<feature type="domain" description="Ig-like" evidence="12">
    <location>
        <begin position="402"/>
        <end position="489"/>
    </location>
</feature>
<dbReference type="AlphaFoldDB" id="A0A913YQ29"/>
<keyword evidence="15" id="KW-1185">Reference proteome</keyword>
<dbReference type="SMART" id="SM00408">
    <property type="entry name" value="IGc2"/>
    <property type="match status" value="4"/>
</dbReference>
<dbReference type="PROSITE" id="PS50835">
    <property type="entry name" value="IG_LIKE"/>
    <property type="match status" value="4"/>
</dbReference>
<dbReference type="OMA" id="FECHVHS"/>
<dbReference type="SMART" id="SM00060">
    <property type="entry name" value="FN3"/>
    <property type="match status" value="1"/>
</dbReference>
<dbReference type="Proteomes" id="UP000887567">
    <property type="component" value="Unplaced"/>
</dbReference>
<dbReference type="SUPFAM" id="SSF48726">
    <property type="entry name" value="Immunoglobulin"/>
    <property type="match status" value="4"/>
</dbReference>
<dbReference type="InterPro" id="IPR013783">
    <property type="entry name" value="Ig-like_fold"/>
</dbReference>
<keyword evidence="8" id="KW-0393">Immunoglobulin domain</keyword>
<dbReference type="SMART" id="SM00409">
    <property type="entry name" value="IG"/>
    <property type="match status" value="4"/>
</dbReference>
<evidence type="ECO:0000256" key="8">
    <source>
        <dbReference type="ARBA" id="ARBA00023319"/>
    </source>
</evidence>
<dbReference type="RefSeq" id="XP_028517264.1">
    <property type="nucleotide sequence ID" value="XM_028661463.1"/>
</dbReference>
<dbReference type="InterPro" id="IPR007110">
    <property type="entry name" value="Ig-like_dom"/>
</dbReference>
<evidence type="ECO:0000256" key="10">
    <source>
        <dbReference type="SAM" id="Phobius"/>
    </source>
</evidence>
<name>A0A913YQ29_EXADI</name>
<proteinExistence type="predicted"/>
<dbReference type="GeneID" id="110246911"/>
<dbReference type="PROSITE" id="PS50853">
    <property type="entry name" value="FN3"/>
    <property type="match status" value="1"/>
</dbReference>
<evidence type="ECO:0000256" key="5">
    <source>
        <dbReference type="ARBA" id="ARBA00023136"/>
    </source>
</evidence>
<evidence type="ECO:0000256" key="7">
    <source>
        <dbReference type="ARBA" id="ARBA00023180"/>
    </source>
</evidence>
<dbReference type="PANTHER" id="PTHR12231">
    <property type="entry name" value="CTX-RELATED TYPE I TRANSMEMBRANE PROTEIN"/>
    <property type="match status" value="1"/>
</dbReference>
<keyword evidence="7" id="KW-0325">Glycoprotein</keyword>
<dbReference type="GO" id="GO:0005886">
    <property type="term" value="C:plasma membrane"/>
    <property type="evidence" value="ECO:0007669"/>
    <property type="project" value="UniProtKB-SubCell"/>
</dbReference>
<dbReference type="Gene3D" id="2.60.40.10">
    <property type="entry name" value="Immunoglobulins"/>
    <property type="match status" value="5"/>
</dbReference>
<feature type="domain" description="Ig-like" evidence="12">
    <location>
        <begin position="316"/>
        <end position="398"/>
    </location>
</feature>
<feature type="signal peptide" evidence="11">
    <location>
        <begin position="1"/>
        <end position="19"/>
    </location>
</feature>
<keyword evidence="10" id="KW-0812">Transmembrane</keyword>
<feature type="region of interest" description="Disordered" evidence="9">
    <location>
        <begin position="659"/>
        <end position="679"/>
    </location>
</feature>
<dbReference type="InterPro" id="IPR003598">
    <property type="entry name" value="Ig_sub2"/>
</dbReference>
<dbReference type="FunFam" id="2.60.40.10:FF:000328">
    <property type="entry name" value="CLUMA_CG000981, isoform A"/>
    <property type="match status" value="1"/>
</dbReference>
<keyword evidence="5 10" id="KW-0472">Membrane</keyword>
<sequence length="788" mass="85199">MEGVIALLGMIFIFPVAQGTIPPHSPLLIQAGKDAVFRWTTENGNEVVAVSWGLKKDNRIYPQFIYVSKIIPAKNSKKYSFAGNLTIGRAWFILSNVLINETGDYAADIREKGQQAGILHAAHLQVSATPKFIIKPNASTSVIENADLEINCTASGPPKPNVTWVEVGKGGNITTKAHGRGSVMLSEDSIKKGSQGRIFVCQARNNPSQYPVNVTTTITVYYPPQFTTIPDNTTVRKGNSAYLRCKADASPSATIQWSRENDKPLKPGLSQSDGTLGIITAISSDAGKYFCTAINSFGGQNYNATVYAYIAVEYHPSIVYNSSKHTVNESDSVTLTCKADGFPVPKISWTKSAGSVTLHKTGNNYTISHVNRSDDGIYICTASNGIGINATARIKVIVQYKPTIDKESSNKSRVESWNGHTIKLICNVLSSYPAPKWSWNKRSEIIKTSSSISNDSEILVKTEGIADYGLYSCTATNVAGKDVHFINVTQLCKYFSDVRPPASPVLKTVKVSPTTVTLSWSKPEENGGEIQHYTVYKKLTGENEWSQVGTLSGEPLTYTVKDLLPGKTYSFHVTAKNKDGPSLKGENAITVTLPVETTIAPTTSVIGKSTAPSKGKSSGGESDPNQPIIIAGAVVAVVLIAVTAVISIVILRKKNAFGKSGKKRESNQQSAAYHNDVDSSDSIGRGAAAVTLNDDSVPTYAAVDMTKKTKKKNEIPNYAAVDKSKKKKKPGEIIYAELADFNTNNVPAGPRPAQYTETDYADISQFQNQVEAEPTYANFPGRSKDYNI</sequence>
<dbReference type="InterPro" id="IPR003961">
    <property type="entry name" value="FN3_dom"/>
</dbReference>
<dbReference type="CDD" id="cd00063">
    <property type="entry name" value="FN3"/>
    <property type="match status" value="1"/>
</dbReference>
<evidence type="ECO:0000256" key="4">
    <source>
        <dbReference type="ARBA" id="ARBA00022737"/>
    </source>
</evidence>
<evidence type="ECO:0000256" key="9">
    <source>
        <dbReference type="SAM" id="MobiDB-lite"/>
    </source>
</evidence>
<evidence type="ECO:0000256" key="1">
    <source>
        <dbReference type="ARBA" id="ARBA00004236"/>
    </source>
</evidence>
<evidence type="ECO:0000256" key="3">
    <source>
        <dbReference type="ARBA" id="ARBA00022729"/>
    </source>
</evidence>
<dbReference type="Pfam" id="PF13895">
    <property type="entry name" value="Ig_2"/>
    <property type="match status" value="1"/>
</dbReference>
<keyword evidence="3 11" id="KW-0732">Signal</keyword>
<feature type="domain" description="Ig-like" evidence="12">
    <location>
        <begin position="130"/>
        <end position="219"/>
    </location>
</feature>
<feature type="domain" description="Ig-like" evidence="12">
    <location>
        <begin position="224"/>
        <end position="307"/>
    </location>
</feature>
<dbReference type="InterPro" id="IPR036116">
    <property type="entry name" value="FN3_sf"/>
</dbReference>
<keyword evidence="2" id="KW-1003">Cell membrane</keyword>
<evidence type="ECO:0000256" key="2">
    <source>
        <dbReference type="ARBA" id="ARBA00022475"/>
    </source>
</evidence>
<dbReference type="OrthoDB" id="5990505at2759"/>
<dbReference type="EnsemblMetazoa" id="XM_028661463.1">
    <property type="protein sequence ID" value="XP_028517264.1"/>
    <property type="gene ID" value="LOC110246911"/>
</dbReference>
<organism evidence="14 15">
    <name type="scientific">Exaiptasia diaphana</name>
    <name type="common">Tropical sea anemone</name>
    <name type="synonym">Aiptasia pulchella</name>
    <dbReference type="NCBI Taxonomy" id="2652724"/>
    <lineage>
        <taxon>Eukaryota</taxon>
        <taxon>Metazoa</taxon>
        <taxon>Cnidaria</taxon>
        <taxon>Anthozoa</taxon>
        <taxon>Hexacorallia</taxon>
        <taxon>Actiniaria</taxon>
        <taxon>Aiptasiidae</taxon>
        <taxon>Exaiptasia</taxon>
    </lineage>
</organism>
<keyword evidence="4" id="KW-0677">Repeat</keyword>
<feature type="region of interest" description="Disordered" evidence="9">
    <location>
        <begin position="604"/>
        <end position="624"/>
    </location>
</feature>
<dbReference type="InterPro" id="IPR003599">
    <property type="entry name" value="Ig_sub"/>
</dbReference>
<evidence type="ECO:0000256" key="11">
    <source>
        <dbReference type="SAM" id="SignalP"/>
    </source>
</evidence>
<evidence type="ECO:0000313" key="14">
    <source>
        <dbReference type="EnsemblMetazoa" id="XP_028517264.1"/>
    </source>
</evidence>
<dbReference type="PANTHER" id="PTHR12231:SF253">
    <property type="entry name" value="DPR-INTERACTING PROTEIN ETA, ISOFORM B-RELATED"/>
    <property type="match status" value="1"/>
</dbReference>
<dbReference type="InterPro" id="IPR051170">
    <property type="entry name" value="Neural/epithelial_adhesion"/>
</dbReference>
<evidence type="ECO:0000313" key="15">
    <source>
        <dbReference type="Proteomes" id="UP000887567"/>
    </source>
</evidence>
<dbReference type="PRINTS" id="PR00014">
    <property type="entry name" value="FNTYPEIII"/>
</dbReference>
<reference evidence="14" key="1">
    <citation type="submission" date="2022-11" db="UniProtKB">
        <authorList>
            <consortium name="EnsemblMetazoa"/>
        </authorList>
    </citation>
    <scope>IDENTIFICATION</scope>
</reference>
<dbReference type="InterPro" id="IPR036179">
    <property type="entry name" value="Ig-like_dom_sf"/>
</dbReference>
<dbReference type="Pfam" id="PF00041">
    <property type="entry name" value="fn3"/>
    <property type="match status" value="1"/>
</dbReference>
<accession>A0A913YQ29</accession>
<feature type="chain" id="PRO_5036732880" evidence="11">
    <location>
        <begin position="20"/>
        <end position="788"/>
    </location>
</feature>
<protein>
    <submittedName>
        <fullName evidence="14">Uncharacterized protein</fullName>
    </submittedName>
</protein>
<dbReference type="SUPFAM" id="SSF49265">
    <property type="entry name" value="Fibronectin type III"/>
    <property type="match status" value="1"/>
</dbReference>
<evidence type="ECO:0000256" key="6">
    <source>
        <dbReference type="ARBA" id="ARBA00023157"/>
    </source>
</evidence>
<dbReference type="Pfam" id="PF13927">
    <property type="entry name" value="Ig_3"/>
    <property type="match status" value="2"/>
</dbReference>
<feature type="transmembrane region" description="Helical" evidence="10">
    <location>
        <begin position="628"/>
        <end position="651"/>
    </location>
</feature>
<dbReference type="GO" id="GO:0043005">
    <property type="term" value="C:neuron projection"/>
    <property type="evidence" value="ECO:0007669"/>
    <property type="project" value="TreeGrafter"/>
</dbReference>
<dbReference type="KEGG" id="epa:110246911"/>
<evidence type="ECO:0000259" key="12">
    <source>
        <dbReference type="PROSITE" id="PS50835"/>
    </source>
</evidence>
<evidence type="ECO:0000259" key="13">
    <source>
        <dbReference type="PROSITE" id="PS50853"/>
    </source>
</evidence>
<feature type="domain" description="Fibronectin type-III" evidence="13">
    <location>
        <begin position="500"/>
        <end position="596"/>
    </location>
</feature>
<keyword evidence="6" id="KW-1015">Disulfide bond</keyword>